<dbReference type="Proteomes" id="UP000182412">
    <property type="component" value="Unassembled WGS sequence"/>
</dbReference>
<dbReference type="Pfam" id="PF14354">
    <property type="entry name" value="Lar_restr_allev"/>
    <property type="match status" value="1"/>
</dbReference>
<organism evidence="1 2">
    <name type="scientific">Selenomonas ruminantium</name>
    <dbReference type="NCBI Taxonomy" id="971"/>
    <lineage>
        <taxon>Bacteria</taxon>
        <taxon>Bacillati</taxon>
        <taxon>Bacillota</taxon>
        <taxon>Negativicutes</taxon>
        <taxon>Selenomonadales</taxon>
        <taxon>Selenomonadaceae</taxon>
        <taxon>Selenomonas</taxon>
    </lineage>
</organism>
<dbReference type="NCBIfam" id="TIGR03655">
    <property type="entry name" value="anti_R_Lar"/>
    <property type="match status" value="1"/>
</dbReference>
<name>A0A1H0N3I1_SELRU</name>
<accession>A0A1H0N3I1</accession>
<dbReference type="AlphaFoldDB" id="A0A1H0N3I1"/>
<proteinExistence type="predicted"/>
<dbReference type="InterPro" id="IPR019908">
    <property type="entry name" value="Toxin_RalR"/>
</dbReference>
<sequence>MEPIKHCPFCGKTSIKTMKKRSKQPGKYSVYARCKICYSRGPYALLEEGEYTPEQEKEVAITMWNTRA</sequence>
<evidence type="ECO:0000313" key="2">
    <source>
        <dbReference type="Proteomes" id="UP000182412"/>
    </source>
</evidence>
<gene>
    <name evidence="1" type="ORF">SAMN05216366_102162</name>
</gene>
<dbReference type="OrthoDB" id="8778022at2"/>
<protein>
    <submittedName>
        <fullName evidence="1">Restriction alleviation protein, Lar family</fullName>
    </submittedName>
</protein>
<evidence type="ECO:0000313" key="1">
    <source>
        <dbReference type="EMBL" id="SDO87269.1"/>
    </source>
</evidence>
<reference evidence="1 2" key="1">
    <citation type="submission" date="2016-10" db="EMBL/GenBank/DDBJ databases">
        <authorList>
            <person name="de Groot N.N."/>
        </authorList>
    </citation>
    <scope>NUCLEOTIDE SEQUENCE [LARGE SCALE GENOMIC DNA]</scope>
    <source>
        <strain evidence="1 2">S137</strain>
    </source>
</reference>
<dbReference type="RefSeq" id="WP_074571178.1">
    <property type="nucleotide sequence ID" value="NZ_FNJQ01000002.1"/>
</dbReference>
<dbReference type="EMBL" id="FNJQ01000002">
    <property type="protein sequence ID" value="SDO87269.1"/>
    <property type="molecule type" value="Genomic_DNA"/>
</dbReference>